<sequence>MSQEDTQVAPLADVVNNKTKKEKKNKDKKKRTIDEVTAADDASAVTAVDDGEKKKKKKKSKNGEGEATNAAEAAVVDEVKEKKDKKNKKEKKSKKDVMQDTPAAAAAATDSTTTTSSAPSLEDACASQAESDAFLATHNITLKPSPYRLFLDFAKLPINPAFRPYLKDYKQPTPIQAASWPKLFAGDDVVGIAETGSGKTLTFGLPGLQLLTTLPSSINAVKGKGNTNPIQILVIAPTRELALQTYDTVSALGKFVGIGAVCLYGGMSRDEQVREVRKKDVRVVVGTPGRILDLANSGDVDFSNVKYLVLDEADRMLDQGFENDIRQIIAFCPKKTEGRQTLMFSATWPESVRRLASTFLTRPMHVTVGSDELTANKRITQVVEVFENPREKEGRLLAHLRDFFKSFPKNSPVPARILVFALYKKEATRLEQTIKRAGYSVAGLHGDLGQEARIRALNSLKEGNVNVLVATDVAARGLDIPSVQLVINVTFPLTTEDYVHRIGRTGRAGLSGKAITFYTGEGHEKALAGEFKRVLRDAGAEIPEALAQMSGTIKKKEHGSYGAFYKDTSDAPAPKKIKFD</sequence>
<gene>
    <name evidence="1" type="primary">DBP3</name>
    <name evidence="1" type="ORF">QFC21_003450</name>
</gene>
<name>A0ACC2VRH8_9TREE</name>
<organism evidence="1 2">
    <name type="scientific">Naganishia friedmannii</name>
    <dbReference type="NCBI Taxonomy" id="89922"/>
    <lineage>
        <taxon>Eukaryota</taxon>
        <taxon>Fungi</taxon>
        <taxon>Dikarya</taxon>
        <taxon>Basidiomycota</taxon>
        <taxon>Agaricomycotina</taxon>
        <taxon>Tremellomycetes</taxon>
        <taxon>Filobasidiales</taxon>
        <taxon>Filobasidiaceae</taxon>
        <taxon>Naganishia</taxon>
    </lineage>
</organism>
<evidence type="ECO:0000313" key="2">
    <source>
        <dbReference type="Proteomes" id="UP001227268"/>
    </source>
</evidence>
<keyword evidence="2" id="KW-1185">Reference proteome</keyword>
<protein>
    <submittedName>
        <fullName evidence="1">RNA-dependent ATPase</fullName>
    </submittedName>
</protein>
<evidence type="ECO:0000313" key="1">
    <source>
        <dbReference type="EMBL" id="KAJ9101231.1"/>
    </source>
</evidence>
<dbReference type="Proteomes" id="UP001227268">
    <property type="component" value="Unassembled WGS sequence"/>
</dbReference>
<comment type="caution">
    <text evidence="1">The sequence shown here is derived from an EMBL/GenBank/DDBJ whole genome shotgun (WGS) entry which is preliminary data.</text>
</comment>
<proteinExistence type="predicted"/>
<dbReference type="EMBL" id="JASBWT010000010">
    <property type="protein sequence ID" value="KAJ9101231.1"/>
    <property type="molecule type" value="Genomic_DNA"/>
</dbReference>
<accession>A0ACC2VRH8</accession>
<reference evidence="1" key="1">
    <citation type="submission" date="2023-04" db="EMBL/GenBank/DDBJ databases">
        <title>Draft Genome sequencing of Naganishia species isolated from polar environments using Oxford Nanopore Technology.</title>
        <authorList>
            <person name="Leo P."/>
            <person name="Venkateswaran K."/>
        </authorList>
    </citation>
    <scope>NUCLEOTIDE SEQUENCE</scope>
    <source>
        <strain evidence="1">MNA-CCFEE 5423</strain>
    </source>
</reference>